<dbReference type="InterPro" id="IPR029058">
    <property type="entry name" value="AB_hydrolase_fold"/>
</dbReference>
<accession>A0A4R7SQW7</accession>
<feature type="domain" description="Dienelactone hydrolase" evidence="2">
    <location>
        <begin position="100"/>
        <end position="264"/>
    </location>
</feature>
<evidence type="ECO:0000256" key="1">
    <source>
        <dbReference type="SAM" id="MobiDB-lite"/>
    </source>
</evidence>
<evidence type="ECO:0000313" key="3">
    <source>
        <dbReference type="EMBL" id="TDU81461.1"/>
    </source>
</evidence>
<keyword evidence="4" id="KW-1185">Reference proteome</keyword>
<name>A0A4R7SQW7_9BACT</name>
<dbReference type="Proteomes" id="UP000295662">
    <property type="component" value="Unassembled WGS sequence"/>
</dbReference>
<comment type="caution">
    <text evidence="3">The sequence shown here is derived from an EMBL/GenBank/DDBJ whole genome shotgun (WGS) entry which is preliminary data.</text>
</comment>
<sequence length="438" mass="48234">MNQAGWNNDDRSGKMPLHLRYTWLPAMKLLTAFFLSLVTLVSAEQVGPWNLDELKKVPGMQWVDQTSPVRSLIYTGEVYQDKPTEVFAFYASPITMGKAKAGEKFPGVVLIHGGGGTAFVEWAHLWAKRGYAAIAMDLSGSRPPDPIFDPVTGELKDYPRNGEPRTRLPNGGPMHGSPQKFDTIGGTTSDDWPFHAAASVIRAHSLLRSFPEVQAENTAVTGISWGGYTTCLVASLDDRFKAAVPVYGCGFLYEGESVQKPAIDKLGDRRADWIREYDPSSLLPRCRVPMFFVNGTNDIHYVLDSYMKTFNVVPGEKHIRIEVKMPHGHQPGWAPEEIGLFIDSKCRGGQPLAVPGIPKIEGDVIKADYTSTVPIKEAKLHYTTEGGIRSKRNWQSVDAVVSAESITAPKPPAEANTWYLSLTDERGAMVSTPVQFAP</sequence>
<dbReference type="Pfam" id="PF01738">
    <property type="entry name" value="DLH"/>
    <property type="match status" value="1"/>
</dbReference>
<dbReference type="OrthoDB" id="9765647at2"/>
<feature type="compositionally biased region" description="Basic and acidic residues" evidence="1">
    <location>
        <begin position="154"/>
        <end position="166"/>
    </location>
</feature>
<protein>
    <submittedName>
        <fullName evidence="3">Cephalosporin-C deacetylase-like acetyl esterase</fullName>
    </submittedName>
</protein>
<feature type="region of interest" description="Disordered" evidence="1">
    <location>
        <begin position="153"/>
        <end position="176"/>
    </location>
</feature>
<dbReference type="AlphaFoldDB" id="A0A4R7SQW7"/>
<proteinExistence type="predicted"/>
<evidence type="ECO:0000259" key="2">
    <source>
        <dbReference type="Pfam" id="PF01738"/>
    </source>
</evidence>
<dbReference type="Gene3D" id="3.40.50.1820">
    <property type="entry name" value="alpha/beta hydrolase"/>
    <property type="match status" value="1"/>
</dbReference>
<evidence type="ECO:0000313" key="4">
    <source>
        <dbReference type="Proteomes" id="UP000295662"/>
    </source>
</evidence>
<gene>
    <name evidence="3" type="ORF">EI77_00770</name>
</gene>
<dbReference type="EMBL" id="SOCA01000001">
    <property type="protein sequence ID" value="TDU81461.1"/>
    <property type="molecule type" value="Genomic_DNA"/>
</dbReference>
<dbReference type="GO" id="GO:0016787">
    <property type="term" value="F:hydrolase activity"/>
    <property type="evidence" value="ECO:0007669"/>
    <property type="project" value="InterPro"/>
</dbReference>
<dbReference type="PANTHER" id="PTHR22946">
    <property type="entry name" value="DIENELACTONE HYDROLASE DOMAIN-CONTAINING PROTEIN-RELATED"/>
    <property type="match status" value="1"/>
</dbReference>
<organism evidence="3 4">
    <name type="scientific">Prosthecobacter fusiformis</name>
    <dbReference type="NCBI Taxonomy" id="48464"/>
    <lineage>
        <taxon>Bacteria</taxon>
        <taxon>Pseudomonadati</taxon>
        <taxon>Verrucomicrobiota</taxon>
        <taxon>Verrucomicrobiia</taxon>
        <taxon>Verrucomicrobiales</taxon>
        <taxon>Verrucomicrobiaceae</taxon>
        <taxon>Prosthecobacter</taxon>
    </lineage>
</organism>
<dbReference type="PANTHER" id="PTHR22946:SF0">
    <property type="entry name" value="DIENELACTONE HYDROLASE DOMAIN-CONTAINING PROTEIN"/>
    <property type="match status" value="1"/>
</dbReference>
<reference evidence="3 4" key="1">
    <citation type="submission" date="2019-03" db="EMBL/GenBank/DDBJ databases">
        <title>Genomic Encyclopedia of Archaeal and Bacterial Type Strains, Phase II (KMG-II): from individual species to whole genera.</title>
        <authorList>
            <person name="Goeker M."/>
        </authorList>
    </citation>
    <scope>NUCLEOTIDE SEQUENCE [LARGE SCALE GENOMIC DNA]</scope>
    <source>
        <strain evidence="3 4">ATCC 25309</strain>
    </source>
</reference>
<dbReference type="InterPro" id="IPR050261">
    <property type="entry name" value="FrsA_esterase"/>
</dbReference>
<dbReference type="InterPro" id="IPR002925">
    <property type="entry name" value="Dienelactn_hydro"/>
</dbReference>
<dbReference type="SUPFAM" id="SSF53474">
    <property type="entry name" value="alpha/beta-Hydrolases"/>
    <property type="match status" value="1"/>
</dbReference>